<sequence length="53" mass="5860">MPFTSSDINHGSDQVPYHVMKIAVGGYVKAETKVRVTPMSLRYAAEIPSLRLP</sequence>
<reference evidence="1" key="1">
    <citation type="submission" date="2018-05" db="EMBL/GenBank/DDBJ databases">
        <authorList>
            <person name="Lanie J.A."/>
            <person name="Ng W.-L."/>
            <person name="Kazmierczak K.M."/>
            <person name="Andrzejewski T.M."/>
            <person name="Davidsen T.M."/>
            <person name="Wayne K.J."/>
            <person name="Tettelin H."/>
            <person name="Glass J.I."/>
            <person name="Rusch D."/>
            <person name="Podicherti R."/>
            <person name="Tsui H.-C.T."/>
            <person name="Winkler M.E."/>
        </authorList>
    </citation>
    <scope>NUCLEOTIDE SEQUENCE</scope>
</reference>
<gene>
    <name evidence="1" type="ORF">METZ01_LOCUS40346</name>
</gene>
<name>A0A381R741_9ZZZZ</name>
<dbReference type="AlphaFoldDB" id="A0A381R741"/>
<evidence type="ECO:0000313" key="1">
    <source>
        <dbReference type="EMBL" id="SUZ87492.1"/>
    </source>
</evidence>
<organism evidence="1">
    <name type="scientific">marine metagenome</name>
    <dbReference type="NCBI Taxonomy" id="408172"/>
    <lineage>
        <taxon>unclassified sequences</taxon>
        <taxon>metagenomes</taxon>
        <taxon>ecological metagenomes</taxon>
    </lineage>
</organism>
<protein>
    <submittedName>
        <fullName evidence="1">Uncharacterized protein</fullName>
    </submittedName>
</protein>
<proteinExistence type="predicted"/>
<dbReference type="EMBL" id="UINC01001727">
    <property type="protein sequence ID" value="SUZ87492.1"/>
    <property type="molecule type" value="Genomic_DNA"/>
</dbReference>
<accession>A0A381R741</accession>